<sequence>MDSDSKDAVDKDAGGLNEAVIFAESLEILVMALEALHEEAKHLGLEISENRGINLLGSEDAIRGSKLSSSGQVLSVFLHNHLNLKQERGESAKVVVREVLVFWDKARIPTQRQDNILGKVQALHDRWKGLKKNQGRQTQAQRTNK</sequence>
<proteinExistence type="predicted"/>
<dbReference type="EMBL" id="JACEEZ010021489">
    <property type="protein sequence ID" value="KAG0713441.1"/>
    <property type="molecule type" value="Genomic_DNA"/>
</dbReference>
<dbReference type="Proteomes" id="UP000770661">
    <property type="component" value="Unassembled WGS sequence"/>
</dbReference>
<reference evidence="1" key="1">
    <citation type="submission" date="2020-07" db="EMBL/GenBank/DDBJ databases">
        <title>The High-quality genome of the commercially important snow crab, Chionoecetes opilio.</title>
        <authorList>
            <person name="Jeong J.-H."/>
            <person name="Ryu S."/>
        </authorList>
    </citation>
    <scope>NUCLEOTIDE SEQUENCE</scope>
    <source>
        <strain evidence="1">MADBK_172401_WGS</strain>
        <tissue evidence="1">Digestive gland</tissue>
    </source>
</reference>
<keyword evidence="2" id="KW-1185">Reference proteome</keyword>
<comment type="caution">
    <text evidence="1">The sequence shown here is derived from an EMBL/GenBank/DDBJ whole genome shotgun (WGS) entry which is preliminary data.</text>
</comment>
<name>A0A8J4XY30_CHIOP</name>
<gene>
    <name evidence="1" type="ORF">GWK47_016226</name>
</gene>
<dbReference type="AlphaFoldDB" id="A0A8J4XY30"/>
<organism evidence="1 2">
    <name type="scientific">Chionoecetes opilio</name>
    <name type="common">Atlantic snow crab</name>
    <name type="synonym">Cancer opilio</name>
    <dbReference type="NCBI Taxonomy" id="41210"/>
    <lineage>
        <taxon>Eukaryota</taxon>
        <taxon>Metazoa</taxon>
        <taxon>Ecdysozoa</taxon>
        <taxon>Arthropoda</taxon>
        <taxon>Crustacea</taxon>
        <taxon>Multicrustacea</taxon>
        <taxon>Malacostraca</taxon>
        <taxon>Eumalacostraca</taxon>
        <taxon>Eucarida</taxon>
        <taxon>Decapoda</taxon>
        <taxon>Pleocyemata</taxon>
        <taxon>Brachyura</taxon>
        <taxon>Eubrachyura</taxon>
        <taxon>Majoidea</taxon>
        <taxon>Majidae</taxon>
        <taxon>Chionoecetes</taxon>
    </lineage>
</organism>
<accession>A0A8J4XY30</accession>
<evidence type="ECO:0000313" key="1">
    <source>
        <dbReference type="EMBL" id="KAG0713441.1"/>
    </source>
</evidence>
<protein>
    <submittedName>
        <fullName evidence="1">Uncharacterized protein</fullName>
    </submittedName>
</protein>
<evidence type="ECO:0000313" key="2">
    <source>
        <dbReference type="Proteomes" id="UP000770661"/>
    </source>
</evidence>
<dbReference type="OrthoDB" id="6619148at2759"/>